<dbReference type="GO" id="GO:0003824">
    <property type="term" value="F:catalytic activity"/>
    <property type="evidence" value="ECO:0007669"/>
    <property type="project" value="InterPro"/>
</dbReference>
<evidence type="ECO:0000313" key="4">
    <source>
        <dbReference type="EMBL" id="GEJ56138.1"/>
    </source>
</evidence>
<reference evidence="5" key="1">
    <citation type="journal article" date="2020" name="Appl. Environ. Microbiol.">
        <title>Diazotrophic Anaeromyxobacter Isolates from Soils.</title>
        <authorList>
            <person name="Masuda Y."/>
            <person name="Yamanaka H."/>
            <person name="Xu Z.X."/>
            <person name="Shiratori Y."/>
            <person name="Aono T."/>
            <person name="Amachi S."/>
            <person name="Senoo K."/>
            <person name="Itoh H."/>
        </authorList>
    </citation>
    <scope>NUCLEOTIDE SEQUENCE [LARGE SCALE GENOMIC DNA]</scope>
    <source>
        <strain evidence="5">R267</strain>
    </source>
</reference>
<dbReference type="Pfam" id="PF01565">
    <property type="entry name" value="FAD_binding_4"/>
    <property type="match status" value="1"/>
</dbReference>
<dbReference type="InterPro" id="IPR036318">
    <property type="entry name" value="FAD-bd_PCMH-like_sf"/>
</dbReference>
<dbReference type="InterPro" id="IPR016169">
    <property type="entry name" value="FAD-bd_PCMH_sub2"/>
</dbReference>
<evidence type="ECO:0000313" key="5">
    <source>
        <dbReference type="Proteomes" id="UP000503640"/>
    </source>
</evidence>
<dbReference type="RefSeq" id="WP_176063337.1">
    <property type="nucleotide sequence ID" value="NZ_BJTG01000002.1"/>
</dbReference>
<evidence type="ECO:0000256" key="2">
    <source>
        <dbReference type="ARBA" id="ARBA00022827"/>
    </source>
</evidence>
<dbReference type="Proteomes" id="UP000503640">
    <property type="component" value="Unassembled WGS sequence"/>
</dbReference>
<dbReference type="SUPFAM" id="SSF55103">
    <property type="entry name" value="FAD-linked oxidases, C-terminal domain"/>
    <property type="match status" value="1"/>
</dbReference>
<dbReference type="GO" id="GO:0071949">
    <property type="term" value="F:FAD binding"/>
    <property type="evidence" value="ECO:0007669"/>
    <property type="project" value="InterPro"/>
</dbReference>
<dbReference type="InterPro" id="IPR016166">
    <property type="entry name" value="FAD-bd_PCMH"/>
</dbReference>
<accession>A0A7I9VJ13</accession>
<dbReference type="InterPro" id="IPR006094">
    <property type="entry name" value="Oxid_FAD_bind_N"/>
</dbReference>
<dbReference type="PANTHER" id="PTHR11748:SF103">
    <property type="entry name" value="GLYCOLATE OXIDASE SUBUNIT GLCE"/>
    <property type="match status" value="1"/>
</dbReference>
<dbReference type="SUPFAM" id="SSF56176">
    <property type="entry name" value="FAD-binding/transporter-associated domain-like"/>
    <property type="match status" value="1"/>
</dbReference>
<protein>
    <submittedName>
        <fullName evidence="4">FAD-linked oxidase</fullName>
    </submittedName>
</protein>
<organism evidence="4 5">
    <name type="scientific">Anaeromyxobacter diazotrophicus</name>
    <dbReference type="NCBI Taxonomy" id="2590199"/>
    <lineage>
        <taxon>Bacteria</taxon>
        <taxon>Pseudomonadati</taxon>
        <taxon>Myxococcota</taxon>
        <taxon>Myxococcia</taxon>
        <taxon>Myxococcales</taxon>
        <taxon>Cystobacterineae</taxon>
        <taxon>Anaeromyxobacteraceae</taxon>
        <taxon>Anaeromyxobacter</taxon>
    </lineage>
</organism>
<keyword evidence="1" id="KW-0285">Flavoprotein</keyword>
<dbReference type="InterPro" id="IPR016164">
    <property type="entry name" value="FAD-linked_Oxase-like_C"/>
</dbReference>
<gene>
    <name evidence="4" type="ORF">AMYX_08790</name>
</gene>
<dbReference type="EMBL" id="BJTG01000002">
    <property type="protein sequence ID" value="GEJ56138.1"/>
    <property type="molecule type" value="Genomic_DNA"/>
</dbReference>
<dbReference type="AlphaFoldDB" id="A0A7I9VJ13"/>
<keyword evidence="5" id="KW-1185">Reference proteome</keyword>
<name>A0A7I9VJ13_9BACT</name>
<evidence type="ECO:0000256" key="1">
    <source>
        <dbReference type="ARBA" id="ARBA00022630"/>
    </source>
</evidence>
<feature type="domain" description="FAD-binding PCMH-type" evidence="3">
    <location>
        <begin position="15"/>
        <end position="194"/>
    </location>
</feature>
<proteinExistence type="predicted"/>
<sequence length="410" mass="42334">MVALGREGTPADAILGVVPREVVEPATLDEAAEVLAACARDGRAVAFVGGGTELELGAPPRRLDVLLRTARLARVVEHAPADQIAVVEAGLPLGELQRRLRPHRQRLALDPPLAERATVGGVVAANAYGPRRHRFGAARDLVVGMSFVRADGVLAKGGGKVVKNVAGFDVPRLLVGSLGTLALIGTVTFRLHPLPEADRTVLVPMLDAGGLRALAAALGQAQLEPSAAAALLTGDGFQLALRFEGFPPGVAEQAQRLFALCERLGHGVEPLEEEGARAFWARHNAARSGGALRARLTFPRTGLEPAERLALRPLLASLGGAAAAIYPTLGVAFASGEPADPGAAARAVTEARAALAAAGGSLVVGAAPAEVRARVDPWGPPPPGLSLMRRVKAQLDPEERLAPGRFVGGI</sequence>
<evidence type="ECO:0000259" key="3">
    <source>
        <dbReference type="PROSITE" id="PS51387"/>
    </source>
</evidence>
<keyword evidence="2" id="KW-0274">FAD</keyword>
<comment type="caution">
    <text evidence="4">The sequence shown here is derived from an EMBL/GenBank/DDBJ whole genome shotgun (WGS) entry which is preliminary data.</text>
</comment>
<dbReference type="PANTHER" id="PTHR11748">
    <property type="entry name" value="D-LACTATE DEHYDROGENASE"/>
    <property type="match status" value="1"/>
</dbReference>
<dbReference type="Gene3D" id="3.30.465.10">
    <property type="match status" value="1"/>
</dbReference>
<dbReference type="PROSITE" id="PS51387">
    <property type="entry name" value="FAD_PCMH"/>
    <property type="match status" value="1"/>
</dbReference>